<gene>
    <name evidence="1" type="ORF">Cvel_6819</name>
</gene>
<sequence>MCVRLSVPNPPLAATLQGDLLELLKDDAEIMHDIQKNAADPELLARERARAKLVNVAVGGGACEKDQTSNSNFSVCLSVCLCAFLCELHQVSFS</sequence>
<protein>
    <submittedName>
        <fullName evidence="1">Uncharacterized protein</fullName>
    </submittedName>
</protein>
<name>A0A0G4HH31_9ALVE</name>
<dbReference type="AlphaFoldDB" id="A0A0G4HH31"/>
<reference evidence="1" key="1">
    <citation type="submission" date="2014-11" db="EMBL/GenBank/DDBJ databases">
        <authorList>
            <person name="Otto D Thomas"/>
            <person name="Naeem Raeece"/>
        </authorList>
    </citation>
    <scope>NUCLEOTIDE SEQUENCE</scope>
</reference>
<proteinExistence type="predicted"/>
<dbReference type="EMBL" id="CDMZ01002672">
    <property type="protein sequence ID" value="CEM43390.1"/>
    <property type="molecule type" value="Genomic_DNA"/>
</dbReference>
<dbReference type="VEuPathDB" id="CryptoDB:Cvel_6819"/>
<organism evidence="1">
    <name type="scientific">Chromera velia CCMP2878</name>
    <dbReference type="NCBI Taxonomy" id="1169474"/>
    <lineage>
        <taxon>Eukaryota</taxon>
        <taxon>Sar</taxon>
        <taxon>Alveolata</taxon>
        <taxon>Colpodellida</taxon>
        <taxon>Chromeraceae</taxon>
        <taxon>Chromera</taxon>
    </lineage>
</organism>
<accession>A0A0G4HH31</accession>
<evidence type="ECO:0000313" key="1">
    <source>
        <dbReference type="EMBL" id="CEM43390.1"/>
    </source>
</evidence>